<dbReference type="AlphaFoldDB" id="A0A1X2LQQ2"/>
<dbReference type="OrthoDB" id="3210235at2"/>
<evidence type="ECO:0000313" key="3">
    <source>
        <dbReference type="Proteomes" id="UP000193247"/>
    </source>
</evidence>
<dbReference type="EMBL" id="NCXP01000034">
    <property type="protein sequence ID" value="OSC38662.1"/>
    <property type="molecule type" value="Genomic_DNA"/>
</dbReference>
<organism evidence="2 3">
    <name type="scientific">Mycobacterium decipiens</name>
    <dbReference type="NCBI Taxonomy" id="1430326"/>
    <lineage>
        <taxon>Bacteria</taxon>
        <taxon>Bacillati</taxon>
        <taxon>Actinomycetota</taxon>
        <taxon>Actinomycetes</taxon>
        <taxon>Mycobacteriales</taxon>
        <taxon>Mycobacteriaceae</taxon>
        <taxon>Mycobacterium</taxon>
    </lineage>
</organism>
<reference evidence="2 3" key="1">
    <citation type="submission" date="2017-04" db="EMBL/GenBank/DDBJ databases">
        <title>The new phylogeny of genus Mycobacterium.</title>
        <authorList>
            <person name="Tortoli E."/>
            <person name="Trovato A."/>
            <person name="Cirillo D.M."/>
        </authorList>
    </citation>
    <scope>NUCLEOTIDE SEQUENCE [LARGE SCALE GENOMIC DNA]</scope>
    <source>
        <strain evidence="2 3">TBL 1200985</strain>
    </source>
</reference>
<dbReference type="InterPro" id="IPR041678">
    <property type="entry name" value="TetR_C_16"/>
</dbReference>
<dbReference type="Pfam" id="PF17920">
    <property type="entry name" value="TetR_C_16"/>
    <property type="match status" value="1"/>
</dbReference>
<evidence type="ECO:0000259" key="1">
    <source>
        <dbReference type="Pfam" id="PF17920"/>
    </source>
</evidence>
<protein>
    <recommendedName>
        <fullName evidence="1">Tetracyclin repressor-like C-terminal domain-containing protein</fullName>
    </recommendedName>
</protein>
<dbReference type="SUPFAM" id="SSF48498">
    <property type="entry name" value="Tetracyclin repressor-like, C-terminal domain"/>
    <property type="match status" value="1"/>
</dbReference>
<sequence>MAGNEEPSRGLLDPVAKMLRLPFGTPEFIDKIVTGSVNQVGRRTLYLLITTWDAAGGGPFAASAVASTGLAKTAEIVQSMFIGPVFNPLLKMLGADKIAIRASLCASQLVGLGIMRYGVRSEPLHSMSVETLVDAIGPTMQRYLIGDISRG</sequence>
<feature type="domain" description="Tetracyclin repressor-like C-terminal" evidence="1">
    <location>
        <begin position="39"/>
        <end position="144"/>
    </location>
</feature>
<dbReference type="STRING" id="1430326.B8W66_19720"/>
<name>A0A1X2LQQ2_9MYCO</name>
<dbReference type="Gene3D" id="1.10.357.10">
    <property type="entry name" value="Tetracycline Repressor, domain 2"/>
    <property type="match status" value="1"/>
</dbReference>
<keyword evidence="3" id="KW-1185">Reference proteome</keyword>
<gene>
    <name evidence="2" type="ORF">B8W66_19720</name>
</gene>
<evidence type="ECO:0000313" key="2">
    <source>
        <dbReference type="EMBL" id="OSC38662.1"/>
    </source>
</evidence>
<proteinExistence type="predicted"/>
<comment type="caution">
    <text evidence="2">The sequence shown here is derived from an EMBL/GenBank/DDBJ whole genome shotgun (WGS) entry which is preliminary data.</text>
</comment>
<accession>A0A1X2LQQ2</accession>
<dbReference type="InterPro" id="IPR036271">
    <property type="entry name" value="Tet_transcr_reg_TetR-rel_C_sf"/>
</dbReference>
<dbReference type="RefSeq" id="WP_085326953.1">
    <property type="nucleotide sequence ID" value="NZ_NCXP01000034.1"/>
</dbReference>
<dbReference type="Proteomes" id="UP000193247">
    <property type="component" value="Unassembled WGS sequence"/>
</dbReference>